<protein>
    <submittedName>
        <fullName evidence="1">Uncharacterized protein</fullName>
    </submittedName>
</protein>
<dbReference type="PANTHER" id="PTHR38681:SF1">
    <property type="entry name" value="RETROVIRUS-RELATED POL POLYPROTEIN FROM TRANSPOSON 412-LIKE PROTEIN"/>
    <property type="match status" value="1"/>
</dbReference>
<proteinExistence type="predicted"/>
<evidence type="ECO:0000313" key="2">
    <source>
        <dbReference type="Proteomes" id="UP000076502"/>
    </source>
</evidence>
<dbReference type="AlphaFoldDB" id="A0A154P836"/>
<name>A0A154P836_DUFNO</name>
<accession>A0A154P836</accession>
<sequence>MIERWHSVFKAAIMSHADANWSRVLSTVLLGLRSHVRLDTDAFPAEFLFGTTLRLPGEFFLPEDISHDPNFFLEELREYMRQVRPVPVAHKHAKRAFYFKELHNCSHVFMRNVAKKTLVRPYSGPHKILQRVSDRVFNIDVNGSARSVSVELLKPAHFVPDNLDDSSVPVSNDSSATSRPLSLKTYSRRRVTFAPDPAVRTYKTP</sequence>
<keyword evidence="2" id="KW-1185">Reference proteome</keyword>
<organism evidence="1 2">
    <name type="scientific">Dufourea novaeangliae</name>
    <name type="common">Sweat bee</name>
    <dbReference type="NCBI Taxonomy" id="178035"/>
    <lineage>
        <taxon>Eukaryota</taxon>
        <taxon>Metazoa</taxon>
        <taxon>Ecdysozoa</taxon>
        <taxon>Arthropoda</taxon>
        <taxon>Hexapoda</taxon>
        <taxon>Insecta</taxon>
        <taxon>Pterygota</taxon>
        <taxon>Neoptera</taxon>
        <taxon>Endopterygota</taxon>
        <taxon>Hymenoptera</taxon>
        <taxon>Apocrita</taxon>
        <taxon>Aculeata</taxon>
        <taxon>Apoidea</taxon>
        <taxon>Anthophila</taxon>
        <taxon>Halictidae</taxon>
        <taxon>Rophitinae</taxon>
        <taxon>Dufourea</taxon>
    </lineage>
</organism>
<dbReference type="Proteomes" id="UP000076502">
    <property type="component" value="Unassembled WGS sequence"/>
</dbReference>
<dbReference type="STRING" id="178035.A0A154P836"/>
<dbReference type="OrthoDB" id="7695055at2759"/>
<evidence type="ECO:0000313" key="1">
    <source>
        <dbReference type="EMBL" id="KZC08089.1"/>
    </source>
</evidence>
<gene>
    <name evidence="1" type="ORF">WN55_09981</name>
</gene>
<dbReference type="EMBL" id="KQ434841">
    <property type="protein sequence ID" value="KZC08089.1"/>
    <property type="molecule type" value="Genomic_DNA"/>
</dbReference>
<reference evidence="1 2" key="1">
    <citation type="submission" date="2015-07" db="EMBL/GenBank/DDBJ databases">
        <title>The genome of Dufourea novaeangliae.</title>
        <authorList>
            <person name="Pan H."/>
            <person name="Kapheim K."/>
        </authorList>
    </citation>
    <scope>NUCLEOTIDE SEQUENCE [LARGE SCALE GENOMIC DNA]</scope>
    <source>
        <strain evidence="1">0120121106</strain>
        <tissue evidence="1">Whole body</tissue>
    </source>
</reference>
<dbReference type="PANTHER" id="PTHR38681">
    <property type="entry name" value="RETROVIRUS-RELATED POL POLYPROTEIN FROM TRANSPOSON 412-LIKE PROTEIN-RELATED"/>
    <property type="match status" value="1"/>
</dbReference>